<keyword evidence="3 8" id="KW-0812">Transmembrane</keyword>
<evidence type="ECO:0000256" key="2">
    <source>
        <dbReference type="ARBA" id="ARBA00022475"/>
    </source>
</evidence>
<gene>
    <name evidence="10" type="ORF">C7Y72_05575</name>
</gene>
<reference evidence="10 11" key="1">
    <citation type="submission" date="2018-03" db="EMBL/GenBank/DDBJ databases">
        <title>Aquarubrobacter algicola gen. nov., sp. nov., a novel actinobacterium isolated from shallow eutrophic lake during the end of cyanobacterial harmful algal blooms.</title>
        <authorList>
            <person name="Chun S.J."/>
        </authorList>
    </citation>
    <scope>NUCLEOTIDE SEQUENCE [LARGE SCALE GENOMIC DNA]</scope>
    <source>
        <strain evidence="10 11">Seoho-28</strain>
    </source>
</reference>
<dbReference type="EMBL" id="PYYB01000001">
    <property type="protein sequence ID" value="PTL59153.1"/>
    <property type="molecule type" value="Genomic_DNA"/>
</dbReference>
<dbReference type="GO" id="GO:0071978">
    <property type="term" value="P:bacterial-type flagellum-dependent swarming motility"/>
    <property type="evidence" value="ECO:0007669"/>
    <property type="project" value="InterPro"/>
</dbReference>
<accession>A0A2T4UIT5</accession>
<comment type="subcellular location">
    <subcellularLocation>
        <location evidence="1">Cell membrane</location>
        <topology evidence="1">Multi-pass membrane protein</topology>
    </subcellularLocation>
    <subcellularLocation>
        <location evidence="6">Membrane</location>
        <topology evidence="6">Multi-pass membrane protein</topology>
    </subcellularLocation>
</comment>
<evidence type="ECO:0000256" key="1">
    <source>
        <dbReference type="ARBA" id="ARBA00004651"/>
    </source>
</evidence>
<dbReference type="NCBIfam" id="NF006583">
    <property type="entry name" value="PRK09109.1"/>
    <property type="match status" value="1"/>
</dbReference>
<dbReference type="GO" id="GO:0006935">
    <property type="term" value="P:chemotaxis"/>
    <property type="evidence" value="ECO:0007669"/>
    <property type="project" value="InterPro"/>
</dbReference>
<keyword evidence="11" id="KW-1185">Reference proteome</keyword>
<dbReference type="Pfam" id="PF01618">
    <property type="entry name" value="MotA_ExbB"/>
    <property type="match status" value="1"/>
</dbReference>
<keyword evidence="4 8" id="KW-1133">Transmembrane helix</keyword>
<keyword evidence="10" id="KW-0282">Flagellum</keyword>
<dbReference type="GO" id="GO:0015031">
    <property type="term" value="P:protein transport"/>
    <property type="evidence" value="ECO:0007669"/>
    <property type="project" value="UniProtKB-KW"/>
</dbReference>
<comment type="similarity">
    <text evidence="6">Belongs to the exbB/tolQ family.</text>
</comment>
<dbReference type="OrthoDB" id="9806929at2"/>
<dbReference type="InterPro" id="IPR002898">
    <property type="entry name" value="MotA_ExbB_proton_chnl"/>
</dbReference>
<dbReference type="Proteomes" id="UP000240739">
    <property type="component" value="Unassembled WGS sequence"/>
</dbReference>
<sequence length="273" mass="28391">MKAATAIGVLIAIVSLVVGGIMKGTQPMSLINPAAFVIIIPTVAGCTLAAVGMARFKLIPAMYKRAFSPPELNLAGSVTQLTGFAERARKDGLLALEEEIEGIEDEFTKTGMQLVVDGTDPDLLIEIMEADTRAMHARHKANAETFMKAGQFAPTIGVMGTVVGLVSVLGNLSAPETLGPSIATAFIATLYGIASANLIFLPVGTRLKVLSTEEVESRQLILEGIIAIQAGDNPRIVQQKLLSFLAPAERAEVGEGGGKPNLTAVEGGAAQAA</sequence>
<dbReference type="PANTHER" id="PTHR30433:SF3">
    <property type="entry name" value="MOTILITY PROTEIN A"/>
    <property type="match status" value="1"/>
</dbReference>
<organism evidence="10 11">
    <name type="scientific">Paraconexibacter algicola</name>
    <dbReference type="NCBI Taxonomy" id="2133960"/>
    <lineage>
        <taxon>Bacteria</taxon>
        <taxon>Bacillati</taxon>
        <taxon>Actinomycetota</taxon>
        <taxon>Thermoleophilia</taxon>
        <taxon>Solirubrobacterales</taxon>
        <taxon>Paraconexibacteraceae</taxon>
        <taxon>Paraconexibacter</taxon>
    </lineage>
</organism>
<evidence type="ECO:0000313" key="10">
    <source>
        <dbReference type="EMBL" id="PTL59153.1"/>
    </source>
</evidence>
<evidence type="ECO:0000256" key="8">
    <source>
        <dbReference type="SAM" id="Phobius"/>
    </source>
</evidence>
<keyword evidence="6" id="KW-0653">Protein transport</keyword>
<dbReference type="RefSeq" id="WP_107567589.1">
    <property type="nucleotide sequence ID" value="NZ_PYYB01000001.1"/>
</dbReference>
<proteinExistence type="inferred from homology"/>
<keyword evidence="10" id="KW-0966">Cell projection</keyword>
<evidence type="ECO:0000259" key="9">
    <source>
        <dbReference type="Pfam" id="PF01618"/>
    </source>
</evidence>
<protein>
    <submittedName>
        <fullName evidence="10">Flagellar motor protein</fullName>
    </submittedName>
</protein>
<feature type="transmembrane region" description="Helical" evidence="8">
    <location>
        <begin position="35"/>
        <end position="56"/>
    </location>
</feature>
<keyword evidence="10" id="KW-0969">Cilium</keyword>
<dbReference type="PANTHER" id="PTHR30433">
    <property type="entry name" value="CHEMOTAXIS PROTEIN MOTA"/>
    <property type="match status" value="1"/>
</dbReference>
<evidence type="ECO:0000313" key="11">
    <source>
        <dbReference type="Proteomes" id="UP000240739"/>
    </source>
</evidence>
<feature type="transmembrane region" description="Helical" evidence="8">
    <location>
        <begin position="182"/>
        <end position="201"/>
    </location>
</feature>
<keyword evidence="6" id="KW-0813">Transport</keyword>
<dbReference type="GO" id="GO:0005886">
    <property type="term" value="C:plasma membrane"/>
    <property type="evidence" value="ECO:0007669"/>
    <property type="project" value="UniProtKB-SubCell"/>
</dbReference>
<feature type="region of interest" description="Disordered" evidence="7">
    <location>
        <begin position="252"/>
        <end position="273"/>
    </location>
</feature>
<keyword evidence="2" id="KW-1003">Cell membrane</keyword>
<feature type="domain" description="MotA/TolQ/ExbB proton channel" evidence="9">
    <location>
        <begin position="101"/>
        <end position="218"/>
    </location>
</feature>
<evidence type="ECO:0000256" key="5">
    <source>
        <dbReference type="ARBA" id="ARBA00023136"/>
    </source>
</evidence>
<evidence type="ECO:0000256" key="4">
    <source>
        <dbReference type="ARBA" id="ARBA00022989"/>
    </source>
</evidence>
<name>A0A2T4UIT5_9ACTN</name>
<keyword evidence="5 8" id="KW-0472">Membrane</keyword>
<evidence type="ECO:0000256" key="3">
    <source>
        <dbReference type="ARBA" id="ARBA00022692"/>
    </source>
</evidence>
<evidence type="ECO:0000256" key="6">
    <source>
        <dbReference type="RuleBase" id="RU004057"/>
    </source>
</evidence>
<feature type="transmembrane region" description="Helical" evidence="8">
    <location>
        <begin position="152"/>
        <end position="170"/>
    </location>
</feature>
<dbReference type="InterPro" id="IPR047055">
    <property type="entry name" value="MotA-like"/>
</dbReference>
<evidence type="ECO:0000256" key="7">
    <source>
        <dbReference type="SAM" id="MobiDB-lite"/>
    </source>
</evidence>
<dbReference type="AlphaFoldDB" id="A0A2T4UIT5"/>
<comment type="caution">
    <text evidence="10">The sequence shown here is derived from an EMBL/GenBank/DDBJ whole genome shotgun (WGS) entry which is preliminary data.</text>
</comment>